<dbReference type="Gene3D" id="2.80.10.50">
    <property type="match status" value="1"/>
</dbReference>
<proteinExistence type="predicted"/>
<dbReference type="InterPro" id="IPR008701">
    <property type="entry name" value="NPP1"/>
</dbReference>
<sequence length="304" mass="32790">MATSVPAFAAPPAELPGNADILERTWQPAYDYDTDGCYPTPAIGPDGTVNGGLTPTGSLSGECHDTSDLDNTNGYARYRCNNGWCAIAYGLYFEKDQALANSSIGGHRHDWEHVVVWVRNNQAVYVSTSAHGEFTVHPASSVLWAGTHPKIVYHKDGASTHAFRLGNSSDEPPENAYGTWQYPSLVGWNGFPSTTIRDTLSGYDFGSANFGLKDAYFATALSRAMPSGITFDPGSTATNDLELVNRATGKCLDAYDWSTADSGRLLNPNSGKVADVADCDSADGTDVRLWTWLGNQCQQWSLQP</sequence>
<evidence type="ECO:0000259" key="1">
    <source>
        <dbReference type="Pfam" id="PF14200"/>
    </source>
</evidence>
<reference evidence="3" key="1">
    <citation type="journal article" date="2019" name="Int. J. Syst. Evol. Microbiol.">
        <title>The Global Catalogue of Microorganisms (GCM) 10K type strain sequencing project: providing services to taxonomists for standard genome sequencing and annotation.</title>
        <authorList>
            <consortium name="The Broad Institute Genomics Platform"/>
            <consortium name="The Broad Institute Genome Sequencing Center for Infectious Disease"/>
            <person name="Wu L."/>
            <person name="Ma J."/>
        </authorList>
    </citation>
    <scope>NUCLEOTIDE SEQUENCE [LARGE SCALE GENOMIC DNA]</scope>
    <source>
        <strain evidence="3">TBRC 5832</strain>
    </source>
</reference>
<dbReference type="InterPro" id="IPR000772">
    <property type="entry name" value="Ricin_B_lectin"/>
</dbReference>
<accession>A0ABV8IXL4</accession>
<evidence type="ECO:0000313" key="3">
    <source>
        <dbReference type="Proteomes" id="UP001595867"/>
    </source>
</evidence>
<comment type="caution">
    <text evidence="2">The sequence shown here is derived from an EMBL/GenBank/DDBJ whole genome shotgun (WGS) entry which is preliminary data.</text>
</comment>
<name>A0ABV8IXL4_9ACTN</name>
<dbReference type="EMBL" id="JBHSBL010000019">
    <property type="protein sequence ID" value="MFC4068689.1"/>
    <property type="molecule type" value="Genomic_DNA"/>
</dbReference>
<keyword evidence="3" id="KW-1185">Reference proteome</keyword>
<dbReference type="RefSeq" id="WP_378069579.1">
    <property type="nucleotide sequence ID" value="NZ_JBHSBL010000019.1"/>
</dbReference>
<dbReference type="InterPro" id="IPR035992">
    <property type="entry name" value="Ricin_B-like_lectins"/>
</dbReference>
<dbReference type="SUPFAM" id="SSF50370">
    <property type="entry name" value="Ricin B-like lectins"/>
    <property type="match status" value="1"/>
</dbReference>
<dbReference type="PANTHER" id="PTHR33657:SF6">
    <property type="entry name" value="SECRETED PROTEIN"/>
    <property type="match status" value="1"/>
</dbReference>
<organism evidence="2 3">
    <name type="scientific">Actinoplanes subglobosus</name>
    <dbReference type="NCBI Taxonomy" id="1547892"/>
    <lineage>
        <taxon>Bacteria</taxon>
        <taxon>Bacillati</taxon>
        <taxon>Actinomycetota</taxon>
        <taxon>Actinomycetes</taxon>
        <taxon>Micromonosporales</taxon>
        <taxon>Micromonosporaceae</taxon>
        <taxon>Actinoplanes</taxon>
    </lineage>
</organism>
<dbReference type="CDD" id="cd00161">
    <property type="entry name" value="beta-trefoil_Ricin-like"/>
    <property type="match status" value="1"/>
</dbReference>
<dbReference type="Proteomes" id="UP001595867">
    <property type="component" value="Unassembled WGS sequence"/>
</dbReference>
<feature type="domain" description="Ricin B lectin" evidence="1">
    <location>
        <begin position="264"/>
        <end position="303"/>
    </location>
</feature>
<evidence type="ECO:0000313" key="2">
    <source>
        <dbReference type="EMBL" id="MFC4068689.1"/>
    </source>
</evidence>
<dbReference type="Pfam" id="PF14200">
    <property type="entry name" value="RicinB_lectin_2"/>
    <property type="match status" value="1"/>
</dbReference>
<dbReference type="PROSITE" id="PS50231">
    <property type="entry name" value="RICIN_B_LECTIN"/>
    <property type="match status" value="1"/>
</dbReference>
<dbReference type="PANTHER" id="PTHR33657">
    <property type="entry name" value="DOMAIN PROTEIN, PUTATIVE (AFU_ORTHOLOGUE AFUA_5G00600)-RELATED"/>
    <property type="match status" value="1"/>
</dbReference>
<dbReference type="Pfam" id="PF05630">
    <property type="entry name" value="NPP1"/>
    <property type="match status" value="1"/>
</dbReference>
<protein>
    <submittedName>
        <fullName evidence="2">NPP1 family protein</fullName>
    </submittedName>
</protein>
<gene>
    <name evidence="2" type="ORF">ACFO0C_27485</name>
</gene>